<dbReference type="Gene3D" id="1.20.190.20">
    <property type="entry name" value="14-3-3 domain"/>
    <property type="match status" value="1"/>
</dbReference>
<evidence type="ECO:0000313" key="4">
    <source>
        <dbReference type="EMBL" id="KAF5370082.1"/>
    </source>
</evidence>
<feature type="domain" description="14-3-3" evidence="3">
    <location>
        <begin position="4"/>
        <end position="266"/>
    </location>
</feature>
<evidence type="ECO:0000259" key="3">
    <source>
        <dbReference type="SMART" id="SM00101"/>
    </source>
</evidence>
<accession>A0A8H5GSB2</accession>
<keyword evidence="5" id="KW-1185">Reference proteome</keyword>
<dbReference type="PANTHER" id="PTHR18860">
    <property type="entry name" value="14-3-3 PROTEIN"/>
    <property type="match status" value="1"/>
</dbReference>
<organism evidence="4 5">
    <name type="scientific">Tetrapyrgos nigripes</name>
    <dbReference type="NCBI Taxonomy" id="182062"/>
    <lineage>
        <taxon>Eukaryota</taxon>
        <taxon>Fungi</taxon>
        <taxon>Dikarya</taxon>
        <taxon>Basidiomycota</taxon>
        <taxon>Agaricomycotina</taxon>
        <taxon>Agaricomycetes</taxon>
        <taxon>Agaricomycetidae</taxon>
        <taxon>Agaricales</taxon>
        <taxon>Marasmiineae</taxon>
        <taxon>Marasmiaceae</taxon>
        <taxon>Tetrapyrgos</taxon>
    </lineage>
</organism>
<protein>
    <recommendedName>
        <fullName evidence="3">14-3-3 domain-containing protein</fullName>
    </recommendedName>
</protein>
<evidence type="ECO:0000313" key="5">
    <source>
        <dbReference type="Proteomes" id="UP000559256"/>
    </source>
</evidence>
<dbReference type="PIRSF" id="PIRSF000868">
    <property type="entry name" value="14-3-3"/>
    <property type="match status" value="1"/>
</dbReference>
<dbReference type="CDD" id="cd08774">
    <property type="entry name" value="14-3-3"/>
    <property type="match status" value="1"/>
</dbReference>
<dbReference type="EMBL" id="JAACJM010000012">
    <property type="protein sequence ID" value="KAF5370082.1"/>
    <property type="molecule type" value="Genomic_DNA"/>
</dbReference>
<comment type="similarity">
    <text evidence="1">Belongs to the 14-3-3 family.</text>
</comment>
<dbReference type="InterPro" id="IPR000308">
    <property type="entry name" value="14-3-3"/>
</dbReference>
<dbReference type="OrthoDB" id="10260625at2759"/>
<dbReference type="Pfam" id="PF00244">
    <property type="entry name" value="14-3-3"/>
    <property type="match status" value="1"/>
</dbReference>
<dbReference type="AlphaFoldDB" id="A0A8H5GSB2"/>
<evidence type="ECO:0000256" key="2">
    <source>
        <dbReference type="PIRSR" id="PIRSR000868-1"/>
    </source>
</evidence>
<dbReference type="PRINTS" id="PR00305">
    <property type="entry name" value="1433ZETA"/>
</dbReference>
<dbReference type="InterPro" id="IPR023410">
    <property type="entry name" value="14-3-3_domain"/>
</dbReference>
<gene>
    <name evidence="4" type="ORF">D9758_001082</name>
</gene>
<proteinExistence type="inferred from homology"/>
<comment type="caution">
    <text evidence="4">The sequence shown here is derived from an EMBL/GenBank/DDBJ whole genome shotgun (WGS) entry which is preliminary data.</text>
</comment>
<dbReference type="InterPro" id="IPR036815">
    <property type="entry name" value="14-3-3_dom_sf"/>
</dbReference>
<reference evidence="4 5" key="1">
    <citation type="journal article" date="2020" name="ISME J.">
        <title>Uncovering the hidden diversity of litter-decomposition mechanisms in mushroom-forming fungi.</title>
        <authorList>
            <person name="Floudas D."/>
            <person name="Bentzer J."/>
            <person name="Ahren D."/>
            <person name="Johansson T."/>
            <person name="Persson P."/>
            <person name="Tunlid A."/>
        </authorList>
    </citation>
    <scope>NUCLEOTIDE SEQUENCE [LARGE SCALE GENOMIC DNA]</scope>
    <source>
        <strain evidence="4 5">CBS 291.85</strain>
    </source>
</reference>
<feature type="site" description="Interaction with phosphoserine on interacting protein" evidence="2">
    <location>
        <position position="58"/>
    </location>
</feature>
<sequence length="266" mass="30532">MQTRAEILFIAELAGEAERYDDVISQIKLICDRFGGRLTGDERNLLSVAYKNSTNNLRASWRIVDTLEKVQAARPSSTMKQLHLLRKQRNRIGQELSDVCKDIIHLLDDQLLPFAKQGEERVFYSKMKGDYFRYMSEFAQDKDNRDQYAEESLGAYKQAYKEALYNLDPVHPTRLGLALNFAVFYHGMPLFFVDGVKLLTLHPAPDVQKSPTRACHLAKNAFDDAVLTMHPPDADPEAAQLRDSLQILQLLRDDLILWSKELQDDE</sequence>
<name>A0A8H5GSB2_9AGAR</name>
<evidence type="ECO:0000256" key="1">
    <source>
        <dbReference type="ARBA" id="ARBA00006141"/>
    </source>
</evidence>
<dbReference type="Proteomes" id="UP000559256">
    <property type="component" value="Unassembled WGS sequence"/>
</dbReference>
<feature type="site" description="Interaction with phosphoserine on interacting protein" evidence="2">
    <location>
        <position position="133"/>
    </location>
</feature>
<dbReference type="SUPFAM" id="SSF48445">
    <property type="entry name" value="14-3-3 protein"/>
    <property type="match status" value="1"/>
</dbReference>
<dbReference type="SMART" id="SM00101">
    <property type="entry name" value="14_3_3"/>
    <property type="match status" value="1"/>
</dbReference>